<evidence type="ECO:0000256" key="1">
    <source>
        <dbReference type="SAM" id="MobiDB-lite"/>
    </source>
</evidence>
<dbReference type="PROSITE" id="PS51029">
    <property type="entry name" value="MADF"/>
    <property type="match status" value="1"/>
</dbReference>
<keyword evidence="4" id="KW-1185">Reference proteome</keyword>
<gene>
    <name evidence="3" type="ORF">O3G_MSEX011746</name>
</gene>
<proteinExistence type="predicted"/>
<evidence type="ECO:0000313" key="3">
    <source>
        <dbReference type="EMBL" id="KAG6460055.1"/>
    </source>
</evidence>
<dbReference type="PANTHER" id="PTHR21505">
    <property type="entry name" value="MADF DOMAIN-CONTAINING PROTEIN-RELATED"/>
    <property type="match status" value="1"/>
</dbReference>
<evidence type="ECO:0000259" key="2">
    <source>
        <dbReference type="PROSITE" id="PS51029"/>
    </source>
</evidence>
<accession>A0A922CUL2</accession>
<dbReference type="SMART" id="SM00595">
    <property type="entry name" value="MADF"/>
    <property type="match status" value="1"/>
</dbReference>
<feature type="region of interest" description="Disordered" evidence="1">
    <location>
        <begin position="154"/>
        <end position="178"/>
    </location>
</feature>
<feature type="domain" description="MADF" evidence="2">
    <location>
        <begin position="18"/>
        <end position="111"/>
    </location>
</feature>
<reference evidence="3" key="2">
    <citation type="submission" date="2020-12" db="EMBL/GenBank/DDBJ databases">
        <authorList>
            <person name="Kanost M."/>
        </authorList>
    </citation>
    <scope>NUCLEOTIDE SEQUENCE</scope>
</reference>
<organism evidence="3 4">
    <name type="scientific">Manduca sexta</name>
    <name type="common">Tobacco hawkmoth</name>
    <name type="synonym">Tobacco hornworm</name>
    <dbReference type="NCBI Taxonomy" id="7130"/>
    <lineage>
        <taxon>Eukaryota</taxon>
        <taxon>Metazoa</taxon>
        <taxon>Ecdysozoa</taxon>
        <taxon>Arthropoda</taxon>
        <taxon>Hexapoda</taxon>
        <taxon>Insecta</taxon>
        <taxon>Pterygota</taxon>
        <taxon>Neoptera</taxon>
        <taxon>Endopterygota</taxon>
        <taxon>Lepidoptera</taxon>
        <taxon>Glossata</taxon>
        <taxon>Ditrysia</taxon>
        <taxon>Bombycoidea</taxon>
        <taxon>Sphingidae</taxon>
        <taxon>Sphinginae</taxon>
        <taxon>Sphingini</taxon>
        <taxon>Manduca</taxon>
    </lineage>
</organism>
<dbReference type="InterPro" id="IPR006578">
    <property type="entry name" value="MADF-dom"/>
</dbReference>
<reference evidence="3" key="1">
    <citation type="journal article" date="2016" name="Insect Biochem. Mol. Biol.">
        <title>Multifaceted biological insights from a draft genome sequence of the tobacco hornworm moth, Manduca sexta.</title>
        <authorList>
            <person name="Kanost M.R."/>
            <person name="Arrese E.L."/>
            <person name="Cao X."/>
            <person name="Chen Y.R."/>
            <person name="Chellapilla S."/>
            <person name="Goldsmith M.R."/>
            <person name="Grosse-Wilde E."/>
            <person name="Heckel D.G."/>
            <person name="Herndon N."/>
            <person name="Jiang H."/>
            <person name="Papanicolaou A."/>
            <person name="Qu J."/>
            <person name="Soulages J.L."/>
            <person name="Vogel H."/>
            <person name="Walters J."/>
            <person name="Waterhouse R.M."/>
            <person name="Ahn S.J."/>
            <person name="Almeida F.C."/>
            <person name="An C."/>
            <person name="Aqrawi P."/>
            <person name="Bretschneider A."/>
            <person name="Bryant W.B."/>
            <person name="Bucks S."/>
            <person name="Chao H."/>
            <person name="Chevignon G."/>
            <person name="Christen J.M."/>
            <person name="Clarke D.F."/>
            <person name="Dittmer N.T."/>
            <person name="Ferguson L.C.F."/>
            <person name="Garavelou S."/>
            <person name="Gordon K.H.J."/>
            <person name="Gunaratna R.T."/>
            <person name="Han Y."/>
            <person name="Hauser F."/>
            <person name="He Y."/>
            <person name="Heidel-Fischer H."/>
            <person name="Hirsh A."/>
            <person name="Hu Y."/>
            <person name="Jiang H."/>
            <person name="Kalra D."/>
            <person name="Klinner C."/>
            <person name="Konig C."/>
            <person name="Kovar C."/>
            <person name="Kroll A.R."/>
            <person name="Kuwar S.S."/>
            <person name="Lee S.L."/>
            <person name="Lehman R."/>
            <person name="Li K."/>
            <person name="Li Z."/>
            <person name="Liang H."/>
            <person name="Lovelace S."/>
            <person name="Lu Z."/>
            <person name="Mansfield J.H."/>
            <person name="McCulloch K.J."/>
            <person name="Mathew T."/>
            <person name="Morton B."/>
            <person name="Muzny D.M."/>
            <person name="Neunemann D."/>
            <person name="Ongeri F."/>
            <person name="Pauchet Y."/>
            <person name="Pu L.L."/>
            <person name="Pyrousis I."/>
            <person name="Rao X.J."/>
            <person name="Redding A."/>
            <person name="Roesel C."/>
            <person name="Sanchez-Gracia A."/>
            <person name="Schaack S."/>
            <person name="Shukla A."/>
            <person name="Tetreau G."/>
            <person name="Wang Y."/>
            <person name="Xiong G.H."/>
            <person name="Traut W."/>
            <person name="Walsh T.K."/>
            <person name="Worley K.C."/>
            <person name="Wu D."/>
            <person name="Wu W."/>
            <person name="Wu Y.Q."/>
            <person name="Zhang X."/>
            <person name="Zou Z."/>
            <person name="Zucker H."/>
            <person name="Briscoe A.D."/>
            <person name="Burmester T."/>
            <person name="Clem R.J."/>
            <person name="Feyereisen R."/>
            <person name="Grimmelikhuijzen C.J.P."/>
            <person name="Hamodrakas S.J."/>
            <person name="Hansson B.S."/>
            <person name="Huguet E."/>
            <person name="Jermiin L.S."/>
            <person name="Lan Q."/>
            <person name="Lehman H.K."/>
            <person name="Lorenzen M."/>
            <person name="Merzendorfer H."/>
            <person name="Michalopoulos I."/>
            <person name="Morton D.B."/>
            <person name="Muthukrishnan S."/>
            <person name="Oakeshott J.G."/>
            <person name="Palmer W."/>
            <person name="Park Y."/>
            <person name="Passarelli A.L."/>
            <person name="Rozas J."/>
            <person name="Schwartz L.M."/>
            <person name="Smith W."/>
            <person name="Southgate A."/>
            <person name="Vilcinskas A."/>
            <person name="Vogt R."/>
            <person name="Wang P."/>
            <person name="Werren J."/>
            <person name="Yu X.Q."/>
            <person name="Zhou J.J."/>
            <person name="Brown S.J."/>
            <person name="Scherer S.E."/>
            <person name="Richards S."/>
            <person name="Blissard G.W."/>
        </authorList>
    </citation>
    <scope>NUCLEOTIDE SEQUENCE</scope>
</reference>
<dbReference type="Pfam" id="PF10545">
    <property type="entry name" value="MADF_DNA_bdg"/>
    <property type="match status" value="1"/>
</dbReference>
<dbReference type="Proteomes" id="UP000791440">
    <property type="component" value="Unassembled WGS sequence"/>
</dbReference>
<name>A0A922CUL2_MANSE</name>
<evidence type="ECO:0000313" key="4">
    <source>
        <dbReference type="Proteomes" id="UP000791440"/>
    </source>
</evidence>
<dbReference type="PANTHER" id="PTHR21505:SF12">
    <property type="entry name" value="MADF DOMAIN-CONTAINING PROTEIN-RELATED"/>
    <property type="match status" value="1"/>
</dbReference>
<sequence>MSDDCHVKKLWTRSEILQLIDKYKQRRELWDTNNINYRNKVKKKFALQFLAKEFDTHVSEIARKIHNLKTQFLQELKKQRKRQCGQNSNELYESKTWAYFEAMKFTLNQDPPATTEDSMDNTSIDAKEHYAIEESTSNDAEGHYAIVEEVTYPNPLPKRSKKPILRNDDHATSTSNISDKPDEYQIFGDYVANEIRNMHYFKYKGELKRKIQRMIIAYTERDDNDYLRQEETVSPGELRQHFKRDPFHEVDINET</sequence>
<dbReference type="EMBL" id="JH668650">
    <property type="protein sequence ID" value="KAG6460055.1"/>
    <property type="molecule type" value="Genomic_DNA"/>
</dbReference>
<dbReference type="AlphaFoldDB" id="A0A922CUL2"/>
<comment type="caution">
    <text evidence="3">The sequence shown here is derived from an EMBL/GenBank/DDBJ whole genome shotgun (WGS) entry which is preliminary data.</text>
</comment>
<protein>
    <recommendedName>
        <fullName evidence="2">MADF domain-containing protein</fullName>
    </recommendedName>
</protein>